<keyword evidence="4 5" id="KW-0472">Membrane</keyword>
<dbReference type="PROSITE" id="PS50850">
    <property type="entry name" value="MFS"/>
    <property type="match status" value="1"/>
</dbReference>
<dbReference type="InterPro" id="IPR020846">
    <property type="entry name" value="MFS_dom"/>
</dbReference>
<sequence>MFAPYRRLFAPPGTIAFTLAGFFGRLALAMYGVSTVMLVAAQRDSYSLAGAVAGVSLAATLITVPRISRLIDRYGQRKVAVPAAAVSALGSLALVLCAHNDAPVWTLFVTASLSTAPNAGGLVRARWAEIYHDDPKSLHVANSFEQVLDEICFIIGPIVTVALCTSVFPEAGRLVAGALTLGGTLLLVAQRSSEPPVQEPEPTVASPLRNRGLRIVLLTLLLTGTIFGSLEIVTLAYTEHLGHASTAGVVIGLQAVGSAIAGVLFGMVTPRGRMTTRLLVCLFGMGVLMLPLQLAGNLPALCLLMFVAGMANTPTMVTSMTMVQELVPRSQINEAMALAVTSILGGTSLGSAIAGQVVDRVDPVLGYWMAPGAAALALLVVGIGSRRIVTTAVTPSTPDVPKVVSTTEN</sequence>
<dbReference type="GO" id="GO:0022857">
    <property type="term" value="F:transmembrane transporter activity"/>
    <property type="evidence" value="ECO:0007669"/>
    <property type="project" value="InterPro"/>
</dbReference>
<dbReference type="PANTHER" id="PTHR23542">
    <property type="match status" value="1"/>
</dbReference>
<keyword evidence="8" id="KW-1185">Reference proteome</keyword>
<dbReference type="EMBL" id="FMZK01000002">
    <property type="protein sequence ID" value="SDC49804.1"/>
    <property type="molecule type" value="Genomic_DNA"/>
</dbReference>
<dbReference type="InterPro" id="IPR011701">
    <property type="entry name" value="MFS"/>
</dbReference>
<dbReference type="STRING" id="67344.SAMN05216505_102360"/>
<feature type="transmembrane region" description="Helical" evidence="5">
    <location>
        <begin position="215"/>
        <end position="237"/>
    </location>
</feature>
<evidence type="ECO:0000256" key="5">
    <source>
        <dbReference type="SAM" id="Phobius"/>
    </source>
</evidence>
<reference evidence="8" key="1">
    <citation type="submission" date="2016-10" db="EMBL/GenBank/DDBJ databases">
        <authorList>
            <person name="Varghese N."/>
            <person name="Submissions S."/>
        </authorList>
    </citation>
    <scope>NUCLEOTIDE SEQUENCE [LARGE SCALE GENOMIC DNA]</scope>
    <source>
        <strain evidence="8">CGMCC 4.3504</strain>
    </source>
</reference>
<evidence type="ECO:0000256" key="2">
    <source>
        <dbReference type="ARBA" id="ARBA00022692"/>
    </source>
</evidence>
<feature type="transmembrane region" description="Helical" evidence="5">
    <location>
        <begin position="335"/>
        <end position="358"/>
    </location>
</feature>
<feature type="transmembrane region" description="Helical" evidence="5">
    <location>
        <begin position="12"/>
        <end position="33"/>
    </location>
</feature>
<keyword evidence="2 5" id="KW-0812">Transmembrane</keyword>
<keyword evidence="3 5" id="KW-1133">Transmembrane helix</keyword>
<feature type="transmembrane region" description="Helical" evidence="5">
    <location>
        <begin position="275"/>
        <end position="292"/>
    </location>
</feature>
<feature type="transmembrane region" description="Helical" evidence="5">
    <location>
        <begin position="45"/>
        <end position="67"/>
    </location>
</feature>
<comment type="subcellular location">
    <subcellularLocation>
        <location evidence="1">Cell membrane</location>
        <topology evidence="1">Multi-pass membrane protein</topology>
    </subcellularLocation>
</comment>
<feature type="transmembrane region" description="Helical" evidence="5">
    <location>
        <begin position="249"/>
        <end position="268"/>
    </location>
</feature>
<feature type="transmembrane region" description="Helical" evidence="5">
    <location>
        <begin position="298"/>
        <end position="323"/>
    </location>
</feature>
<evidence type="ECO:0000259" key="6">
    <source>
        <dbReference type="PROSITE" id="PS50850"/>
    </source>
</evidence>
<dbReference type="Pfam" id="PF07690">
    <property type="entry name" value="MFS_1"/>
    <property type="match status" value="1"/>
</dbReference>
<protein>
    <submittedName>
        <fullName evidence="7">Major Facilitator Superfamily protein</fullName>
    </submittedName>
</protein>
<dbReference type="Proteomes" id="UP000182100">
    <property type="component" value="Unassembled WGS sequence"/>
</dbReference>
<organism evidence="7 8">
    <name type="scientific">Streptomyces prasinopilosus</name>
    <dbReference type="NCBI Taxonomy" id="67344"/>
    <lineage>
        <taxon>Bacteria</taxon>
        <taxon>Bacillati</taxon>
        <taxon>Actinomycetota</taxon>
        <taxon>Actinomycetes</taxon>
        <taxon>Kitasatosporales</taxon>
        <taxon>Streptomycetaceae</taxon>
        <taxon>Streptomyces</taxon>
    </lineage>
</organism>
<feature type="transmembrane region" description="Helical" evidence="5">
    <location>
        <begin position="364"/>
        <end position="383"/>
    </location>
</feature>
<evidence type="ECO:0000313" key="8">
    <source>
        <dbReference type="Proteomes" id="UP000182100"/>
    </source>
</evidence>
<evidence type="ECO:0000313" key="7">
    <source>
        <dbReference type="EMBL" id="SDC49804.1"/>
    </source>
</evidence>
<dbReference type="AlphaFoldDB" id="A0A1G6M3C8"/>
<dbReference type="PANTHER" id="PTHR23542:SF1">
    <property type="entry name" value="MAJOR FACILITATOR SUPERFAMILY (MFS) PROFILE DOMAIN-CONTAINING PROTEIN"/>
    <property type="match status" value="1"/>
</dbReference>
<proteinExistence type="predicted"/>
<dbReference type="SUPFAM" id="SSF103473">
    <property type="entry name" value="MFS general substrate transporter"/>
    <property type="match status" value="1"/>
</dbReference>
<dbReference type="GO" id="GO:0005886">
    <property type="term" value="C:plasma membrane"/>
    <property type="evidence" value="ECO:0007669"/>
    <property type="project" value="UniProtKB-SubCell"/>
</dbReference>
<dbReference type="Gene3D" id="1.20.1250.20">
    <property type="entry name" value="MFS general substrate transporter like domains"/>
    <property type="match status" value="1"/>
</dbReference>
<dbReference type="InterPro" id="IPR036259">
    <property type="entry name" value="MFS_trans_sf"/>
</dbReference>
<accession>A0A1G6M3C8</accession>
<evidence type="ECO:0000256" key="3">
    <source>
        <dbReference type="ARBA" id="ARBA00022989"/>
    </source>
</evidence>
<evidence type="ECO:0000256" key="1">
    <source>
        <dbReference type="ARBA" id="ARBA00004651"/>
    </source>
</evidence>
<gene>
    <name evidence="7" type="ORF">SAMN05216505_102360</name>
</gene>
<name>A0A1G6M3C8_9ACTN</name>
<feature type="domain" description="Major facilitator superfamily (MFS) profile" evidence="6">
    <location>
        <begin position="212"/>
        <end position="409"/>
    </location>
</feature>
<evidence type="ECO:0000256" key="4">
    <source>
        <dbReference type="ARBA" id="ARBA00023136"/>
    </source>
</evidence>
<dbReference type="RefSeq" id="WP_074993963.1">
    <property type="nucleotide sequence ID" value="NZ_FMZK01000002.1"/>
</dbReference>